<dbReference type="InterPro" id="IPR005887">
    <property type="entry name" value="GH92_a_mannosidase_put"/>
</dbReference>
<evidence type="ECO:0000313" key="8">
    <source>
        <dbReference type="Proteomes" id="UP000290848"/>
    </source>
</evidence>
<evidence type="ECO:0000256" key="3">
    <source>
        <dbReference type="ARBA" id="ARBA00022837"/>
    </source>
</evidence>
<dbReference type="Gene3D" id="1.20.1050.60">
    <property type="entry name" value="alpha-1,2-mannosidase"/>
    <property type="match status" value="1"/>
</dbReference>
<dbReference type="EMBL" id="RXOC01000002">
    <property type="protein sequence ID" value="RXF71868.1"/>
    <property type="molecule type" value="Genomic_DNA"/>
</dbReference>
<comment type="subunit">
    <text evidence="2">Monomer.</text>
</comment>
<comment type="caution">
    <text evidence="7">The sequence shown here is derived from an EMBL/GenBank/DDBJ whole genome shotgun (WGS) entry which is preliminary data.</text>
</comment>
<dbReference type="GO" id="GO:0005829">
    <property type="term" value="C:cytosol"/>
    <property type="evidence" value="ECO:0007669"/>
    <property type="project" value="TreeGrafter"/>
</dbReference>
<dbReference type="InterPro" id="IPR008928">
    <property type="entry name" value="6-hairpin_glycosidase_sf"/>
</dbReference>
<keyword evidence="3" id="KW-0106">Calcium</keyword>
<name>A0A4Q0MEK1_9SPHI</name>
<evidence type="ECO:0000256" key="2">
    <source>
        <dbReference type="ARBA" id="ARBA00011245"/>
    </source>
</evidence>
<comment type="cofactor">
    <cofactor evidence="1">
        <name>Ca(2+)</name>
        <dbReference type="ChEBI" id="CHEBI:29108"/>
    </cofactor>
</comment>
<dbReference type="FunFam" id="3.30.2080.10:FF:000001">
    <property type="entry name" value="Alpha-1,2-mannosidase subfamily"/>
    <property type="match status" value="1"/>
</dbReference>
<accession>A0A4Q0MEK1</accession>
<evidence type="ECO:0000259" key="6">
    <source>
        <dbReference type="Pfam" id="PF17678"/>
    </source>
</evidence>
<dbReference type="AlphaFoldDB" id="A0A4Q0MEK1"/>
<dbReference type="SUPFAM" id="SSF48208">
    <property type="entry name" value="Six-hairpin glycosidases"/>
    <property type="match status" value="1"/>
</dbReference>
<proteinExistence type="predicted"/>
<reference evidence="7 8" key="1">
    <citation type="submission" date="2018-12" db="EMBL/GenBank/DDBJ databases">
        <title>The Draft Genome Sequence of the Soil Bacterium Pedobacter tournemirensis R1.</title>
        <authorList>
            <person name="He J."/>
        </authorList>
    </citation>
    <scope>NUCLEOTIDE SEQUENCE [LARGE SCALE GENOMIC DNA]</scope>
    <source>
        <strain evidence="7 8">R1</strain>
    </source>
</reference>
<dbReference type="Gene3D" id="3.30.2080.10">
    <property type="entry name" value="GH92 mannosidase domain"/>
    <property type="match status" value="1"/>
</dbReference>
<gene>
    <name evidence="7" type="ORF">EKH83_04055</name>
</gene>
<dbReference type="GO" id="GO:0000224">
    <property type="term" value="F:peptide-N4-(N-acetyl-beta-glucosaminyl)asparagine amidase activity"/>
    <property type="evidence" value="ECO:0007669"/>
    <property type="project" value="TreeGrafter"/>
</dbReference>
<dbReference type="Gene3D" id="1.20.1610.10">
    <property type="entry name" value="alpha-1,2-mannosidases domains"/>
    <property type="match status" value="1"/>
</dbReference>
<dbReference type="GO" id="GO:0006516">
    <property type="term" value="P:glycoprotein catabolic process"/>
    <property type="evidence" value="ECO:0007669"/>
    <property type="project" value="TreeGrafter"/>
</dbReference>
<protein>
    <submittedName>
        <fullName evidence="7">Glycoside hydrolase family 92 protein</fullName>
    </submittedName>
</protein>
<dbReference type="RefSeq" id="WP_128768117.1">
    <property type="nucleotide sequence ID" value="NZ_RXOC01000002.1"/>
</dbReference>
<dbReference type="InterPro" id="IPR012939">
    <property type="entry name" value="Glyco_hydro_92"/>
</dbReference>
<feature type="domain" description="Glycosyl hydrolase family 92 N-terminal" evidence="6">
    <location>
        <begin position="45"/>
        <end position="269"/>
    </location>
</feature>
<feature type="signal peptide" evidence="4">
    <location>
        <begin position="1"/>
        <end position="33"/>
    </location>
</feature>
<dbReference type="Pfam" id="PF07971">
    <property type="entry name" value="Glyco_hydro_92"/>
    <property type="match status" value="1"/>
</dbReference>
<feature type="domain" description="Glycosyl hydrolase family 92" evidence="5">
    <location>
        <begin position="275"/>
        <end position="717"/>
    </location>
</feature>
<dbReference type="InterPro" id="IPR050883">
    <property type="entry name" value="PNGase"/>
</dbReference>
<dbReference type="Pfam" id="PF17678">
    <property type="entry name" value="Glyco_hydro_92N"/>
    <property type="match status" value="1"/>
</dbReference>
<evidence type="ECO:0000259" key="5">
    <source>
        <dbReference type="Pfam" id="PF07971"/>
    </source>
</evidence>
<dbReference type="PANTHER" id="PTHR12143:SF39">
    <property type="entry name" value="SECRETED PROTEIN"/>
    <property type="match status" value="1"/>
</dbReference>
<dbReference type="PANTHER" id="PTHR12143">
    <property type="entry name" value="PEPTIDE N-GLYCANASE PNGASE -RELATED"/>
    <property type="match status" value="1"/>
</dbReference>
<dbReference type="InterPro" id="IPR014718">
    <property type="entry name" value="GH-type_carb-bd"/>
</dbReference>
<feature type="chain" id="PRO_5020795809" evidence="4">
    <location>
        <begin position="34"/>
        <end position="735"/>
    </location>
</feature>
<dbReference type="GO" id="GO:0005975">
    <property type="term" value="P:carbohydrate metabolic process"/>
    <property type="evidence" value="ECO:0007669"/>
    <property type="project" value="InterPro"/>
</dbReference>
<keyword evidence="4" id="KW-0732">Signal</keyword>
<dbReference type="Proteomes" id="UP000290848">
    <property type="component" value="Unassembled WGS sequence"/>
</dbReference>
<evidence type="ECO:0000256" key="4">
    <source>
        <dbReference type="SAM" id="SignalP"/>
    </source>
</evidence>
<dbReference type="InterPro" id="IPR041371">
    <property type="entry name" value="GH92_N"/>
</dbReference>
<dbReference type="Gene3D" id="2.70.98.10">
    <property type="match status" value="1"/>
</dbReference>
<dbReference type="NCBIfam" id="TIGR01180">
    <property type="entry name" value="aman2_put"/>
    <property type="match status" value="1"/>
</dbReference>
<keyword evidence="7" id="KW-0378">Hydrolase</keyword>
<evidence type="ECO:0000256" key="1">
    <source>
        <dbReference type="ARBA" id="ARBA00001913"/>
    </source>
</evidence>
<sequence length="735" mass="82477">MIFFSKLFSSNAKLLLRKIWLLFLFGTAAPAYSQSSGTVDYANIVNTQIGTKGKGHGKHEQYLEAGYTFPGAMSPFGMVQFTTTFFNENRGFVINQMSGAGCEHMGNMPLIPLDGVLKVSPDSMTTFKPGFKILRSVAGYYKSESNQGVISELGVTTRTGMGRFSFANNQGTIIIGTGINATKITEASVKITSSKSFEGYADGGQFCGSPAHYKIYFVAEFSEPASVYGTWEGASLRPSGKAAEGENSGVYFTFNTQVKKKVLYKVGVSYVSLENARQNLKAENNAWNFDEVVSKTQSAWNKCLRKIEVSNPAEAIQFYTGLYHVFTHPNIYNDVNGEYIGADYKVHKVSKGNYYTAFSNWDTYRTQVQLIAMLLPGETSEMMNSIMTFAEQAGGGFPRWVLNSTETGIMQGDPTSILVANAYAFGANNFDLARALKIMRRGAEDPQTKSQKELTRPMLRQYLEKGYMHASMMLEYTSADFAIGQFALQAFNDSDLYHKYLKRAQYWKNLYNPETTWLQSRNEDGSWKPYNHDWRELSYKGYFWMIPYNWKSLIDTIGGKEVAEKRLDEFFSKLNANYHEEWFASGNEPDFQVPWAYNWTGQPYKTQSVVRRIIKEQYSNRPNGLPGNDDLGAMGAFYVFANIGMFPVIPGVGGFSINSPSFDEVKIHLSRGTLVLRGGDAGKPYITNLKLNGKPFDNTWISWKEIEKGGTLTFKLSDVPDKTWGTQTAPPSYDY</sequence>
<organism evidence="7 8">
    <name type="scientific">Arcticibacter tournemirensis</name>
    <dbReference type="NCBI Taxonomy" id="699437"/>
    <lineage>
        <taxon>Bacteria</taxon>
        <taxon>Pseudomonadati</taxon>
        <taxon>Bacteroidota</taxon>
        <taxon>Sphingobacteriia</taxon>
        <taxon>Sphingobacteriales</taxon>
        <taxon>Sphingobacteriaceae</taxon>
        <taxon>Arcticibacter</taxon>
    </lineage>
</organism>
<dbReference type="GO" id="GO:0030246">
    <property type="term" value="F:carbohydrate binding"/>
    <property type="evidence" value="ECO:0007669"/>
    <property type="project" value="InterPro"/>
</dbReference>
<evidence type="ECO:0000313" key="7">
    <source>
        <dbReference type="EMBL" id="RXF71868.1"/>
    </source>
</evidence>